<dbReference type="RefSeq" id="WP_319833364.1">
    <property type="nucleotide sequence ID" value="NZ_CP138858.1"/>
</dbReference>
<dbReference type="Proteomes" id="UP001324993">
    <property type="component" value="Chromosome"/>
</dbReference>
<sequence>MSKPTTKLTWCKARLGEDMNWWINEISDPVHWDVDGLGIIDPRQFQHIIDLLEPLSDYGLQNELVDDAFYSFGIENVEEDKTILLKRVQDSILESEEPLFALPDVLDEEKGPYADLLDHITKLRVKMLNDLIDFSQNLTVEELEEEIREAQNADFMEGRASHFFTELTAILEYVPDGFELDDDEDAKPKTEDEELEKDLADVDAGTEVDEKIEEDDTMKWDEEEEDEVEDYEETTAPPDETIDEDDDERK</sequence>
<gene>
    <name evidence="2" type="ORF">SH580_02155</name>
</gene>
<feature type="compositionally biased region" description="Acidic residues" evidence="1">
    <location>
        <begin position="179"/>
        <end position="196"/>
    </location>
</feature>
<feature type="compositionally biased region" description="Acidic residues" evidence="1">
    <location>
        <begin position="204"/>
        <end position="233"/>
    </location>
</feature>
<keyword evidence="3" id="KW-1185">Reference proteome</keyword>
<evidence type="ECO:0000256" key="1">
    <source>
        <dbReference type="SAM" id="MobiDB-lite"/>
    </source>
</evidence>
<feature type="region of interest" description="Disordered" evidence="1">
    <location>
        <begin position="179"/>
        <end position="250"/>
    </location>
</feature>
<accession>A0ABZ0RNG5</accession>
<feature type="compositionally biased region" description="Acidic residues" evidence="1">
    <location>
        <begin position="240"/>
        <end position="250"/>
    </location>
</feature>
<protein>
    <submittedName>
        <fullName evidence="2">Uncharacterized protein</fullName>
    </submittedName>
</protein>
<evidence type="ECO:0000313" key="3">
    <source>
        <dbReference type="Proteomes" id="UP001324993"/>
    </source>
</evidence>
<evidence type="ECO:0000313" key="2">
    <source>
        <dbReference type="EMBL" id="WPJ96505.1"/>
    </source>
</evidence>
<organism evidence="2 3">
    <name type="scientific">Coraliomargarita algicola</name>
    <dbReference type="NCBI Taxonomy" id="3092156"/>
    <lineage>
        <taxon>Bacteria</taxon>
        <taxon>Pseudomonadati</taxon>
        <taxon>Verrucomicrobiota</taxon>
        <taxon>Opitutia</taxon>
        <taxon>Puniceicoccales</taxon>
        <taxon>Coraliomargaritaceae</taxon>
        <taxon>Coraliomargarita</taxon>
    </lineage>
</organism>
<reference evidence="2 3" key="1">
    <citation type="submission" date="2023-11" db="EMBL/GenBank/DDBJ databases">
        <title>Coraliomargarita sp. nov., isolated from marine algae.</title>
        <authorList>
            <person name="Lee J.K."/>
            <person name="Baek J.H."/>
            <person name="Kim J.M."/>
            <person name="Choi D.G."/>
            <person name="Jeon C.O."/>
        </authorList>
    </citation>
    <scope>NUCLEOTIDE SEQUENCE [LARGE SCALE GENOMIC DNA]</scope>
    <source>
        <strain evidence="2 3">J2-16</strain>
    </source>
</reference>
<dbReference type="EMBL" id="CP138858">
    <property type="protein sequence ID" value="WPJ96505.1"/>
    <property type="molecule type" value="Genomic_DNA"/>
</dbReference>
<proteinExistence type="predicted"/>
<name>A0ABZ0RNG5_9BACT</name>